<feature type="repeat" description="TPR" evidence="1">
    <location>
        <begin position="21"/>
        <end position="54"/>
    </location>
</feature>
<dbReference type="Gene3D" id="1.25.40.10">
    <property type="entry name" value="Tetratricopeptide repeat domain"/>
    <property type="match status" value="1"/>
</dbReference>
<dbReference type="EMBL" id="LJKE01000015">
    <property type="protein sequence ID" value="KZD71953.1"/>
    <property type="molecule type" value="Genomic_DNA"/>
</dbReference>
<organism evidence="2 3">
    <name type="scientific">Bacillus cereus</name>
    <dbReference type="NCBI Taxonomy" id="1396"/>
    <lineage>
        <taxon>Bacteria</taxon>
        <taxon>Bacillati</taxon>
        <taxon>Bacillota</taxon>
        <taxon>Bacilli</taxon>
        <taxon>Bacillales</taxon>
        <taxon>Bacillaceae</taxon>
        <taxon>Bacillus</taxon>
        <taxon>Bacillus cereus group</taxon>
    </lineage>
</organism>
<dbReference type="RefSeq" id="WP_063259645.1">
    <property type="nucleotide sequence ID" value="NZ_LJKE01000015.1"/>
</dbReference>
<dbReference type="PROSITE" id="PS51257">
    <property type="entry name" value="PROKAR_LIPOPROTEIN"/>
    <property type="match status" value="1"/>
</dbReference>
<reference evidence="2 3" key="1">
    <citation type="submission" date="2015-09" db="EMBL/GenBank/DDBJ databases">
        <title>Bacillus cereus food isolates.</title>
        <authorList>
            <person name="Boekhorst J."/>
        </authorList>
    </citation>
    <scope>NUCLEOTIDE SEQUENCE [LARGE SCALE GENOMIC DNA]</scope>
    <source>
        <strain evidence="2 3">B4088</strain>
    </source>
</reference>
<keyword evidence="1" id="KW-0802">TPR repeat</keyword>
<evidence type="ECO:0000313" key="2">
    <source>
        <dbReference type="EMBL" id="KZD71953.1"/>
    </source>
</evidence>
<dbReference type="InterPro" id="IPR019734">
    <property type="entry name" value="TPR_rpt"/>
</dbReference>
<dbReference type="PROSITE" id="PS50005">
    <property type="entry name" value="TPR"/>
    <property type="match status" value="1"/>
</dbReference>
<evidence type="ECO:0000256" key="1">
    <source>
        <dbReference type="PROSITE-ProRule" id="PRU00339"/>
    </source>
</evidence>
<dbReference type="AlphaFoldDB" id="A0A164QNM0"/>
<sequence>MKKVIVTLGTLFLLVGCSSEYKTHMKKGAEAYDNKKYEEAMKEYGAAMKIKPEENDAAMEFVSAKDALFTDLVKKGKDLKSKSKYTDAKDKYDEALKLFANRKSELAKDMKEIDLKIAEQKDTKAYEVWVVETTKKYQALVQLWRSESTQASVGARTKEQIAQTLLQVLQTSDQLMKEIENHSIGLNPKLAEMHEQYYSQGNEVYNSAREILLQINDPTILVKDLVESGVDIEDHIKSQLSYPVELEKYKRSNNL</sequence>
<accession>A0A164QNM0</accession>
<proteinExistence type="predicted"/>
<name>A0A164QNM0_BACCE</name>
<dbReference type="SUPFAM" id="SSF48452">
    <property type="entry name" value="TPR-like"/>
    <property type="match status" value="1"/>
</dbReference>
<dbReference type="PATRIC" id="fig|1396.535.peg.4164"/>
<protein>
    <submittedName>
        <fullName evidence="2">Uncharacterized protein</fullName>
    </submittedName>
</protein>
<comment type="caution">
    <text evidence="2">The sequence shown here is derived from an EMBL/GenBank/DDBJ whole genome shotgun (WGS) entry which is preliminary data.</text>
</comment>
<evidence type="ECO:0000313" key="3">
    <source>
        <dbReference type="Proteomes" id="UP000076482"/>
    </source>
</evidence>
<dbReference type="Proteomes" id="UP000076482">
    <property type="component" value="Unassembled WGS sequence"/>
</dbReference>
<dbReference type="InterPro" id="IPR011990">
    <property type="entry name" value="TPR-like_helical_dom_sf"/>
</dbReference>
<gene>
    <name evidence="2" type="ORF">B4088_0414</name>
</gene>